<reference evidence="2 3" key="1">
    <citation type="journal article" date="2014" name="PLoS Genet.">
        <title>Phylogenetically driven sequencing of extremely halophilic archaea reveals strategies for static and dynamic osmo-response.</title>
        <authorList>
            <person name="Becker E.A."/>
            <person name="Seitzer P.M."/>
            <person name="Tritt A."/>
            <person name="Larsen D."/>
            <person name="Krusor M."/>
            <person name="Yao A.I."/>
            <person name="Wu D."/>
            <person name="Madern D."/>
            <person name="Eisen J.A."/>
            <person name="Darling A.E."/>
            <person name="Facciotti M.T."/>
        </authorList>
    </citation>
    <scope>NUCLEOTIDE SEQUENCE [LARGE SCALE GENOMIC DNA]</scope>
    <source>
        <strain evidence="2 3">JCM 10989</strain>
    </source>
</reference>
<dbReference type="AlphaFoldDB" id="L9ZZN7"/>
<keyword evidence="1" id="KW-1133">Transmembrane helix</keyword>
<gene>
    <name evidence="2" type="ORF">C483_10146</name>
</gene>
<organism evidence="2 3">
    <name type="scientific">Natrialba hulunbeirensis JCM 10989</name>
    <dbReference type="NCBI Taxonomy" id="1227493"/>
    <lineage>
        <taxon>Archaea</taxon>
        <taxon>Methanobacteriati</taxon>
        <taxon>Methanobacteriota</taxon>
        <taxon>Stenosarchaea group</taxon>
        <taxon>Halobacteria</taxon>
        <taxon>Halobacteriales</taxon>
        <taxon>Natrialbaceae</taxon>
        <taxon>Natrialba</taxon>
    </lineage>
</organism>
<name>L9ZZN7_9EURY</name>
<sequence>MTQDVMTQNGTGVVGLPRERTRRRRFDTPIGQGSNRDTGMLSARDAIGLLLDREVAKLAVVVAVGWWMIWTGVGSTNWIEFSGVVRGLDDLLSMLAVLVGAILAFVGTLALVVKLVYDAVVLANAS</sequence>
<keyword evidence="1" id="KW-0472">Membrane</keyword>
<evidence type="ECO:0000313" key="3">
    <source>
        <dbReference type="Proteomes" id="UP000011519"/>
    </source>
</evidence>
<proteinExistence type="predicted"/>
<evidence type="ECO:0000256" key="1">
    <source>
        <dbReference type="SAM" id="Phobius"/>
    </source>
</evidence>
<accession>L9ZZN7</accession>
<protein>
    <submittedName>
        <fullName evidence="2">Uncharacterized protein</fullName>
    </submittedName>
</protein>
<dbReference type="PATRIC" id="fig|1227493.4.peg.2019"/>
<keyword evidence="3" id="KW-1185">Reference proteome</keyword>
<feature type="transmembrane region" description="Helical" evidence="1">
    <location>
        <begin position="58"/>
        <end position="79"/>
    </location>
</feature>
<feature type="transmembrane region" description="Helical" evidence="1">
    <location>
        <begin position="91"/>
        <end position="117"/>
    </location>
</feature>
<comment type="caution">
    <text evidence="2">The sequence shown here is derived from an EMBL/GenBank/DDBJ whole genome shotgun (WGS) entry which is preliminary data.</text>
</comment>
<dbReference type="Proteomes" id="UP000011519">
    <property type="component" value="Unassembled WGS sequence"/>
</dbReference>
<evidence type="ECO:0000313" key="2">
    <source>
        <dbReference type="EMBL" id="ELY91037.1"/>
    </source>
</evidence>
<dbReference type="EMBL" id="AOIM01000033">
    <property type="protein sequence ID" value="ELY91037.1"/>
    <property type="molecule type" value="Genomic_DNA"/>
</dbReference>
<keyword evidence="1" id="KW-0812">Transmembrane</keyword>